<evidence type="ECO:0000313" key="2">
    <source>
        <dbReference type="EMBL" id="MBC8757280.1"/>
    </source>
</evidence>
<name>A0ABR7QFD0_9FLAO</name>
<accession>A0ABR7QFD0</accession>
<keyword evidence="1" id="KW-0812">Transmembrane</keyword>
<comment type="caution">
    <text evidence="2">The sequence shown here is derived from an EMBL/GenBank/DDBJ whole genome shotgun (WGS) entry which is preliminary data.</text>
</comment>
<feature type="transmembrane region" description="Helical" evidence="1">
    <location>
        <begin position="6"/>
        <end position="25"/>
    </location>
</feature>
<reference evidence="2 3" key="1">
    <citation type="submission" date="2020-07" db="EMBL/GenBank/DDBJ databases">
        <title>Description of Kordia aestuariivivens sp. nov., isolated from a tidal flat.</title>
        <authorList>
            <person name="Park S."/>
            <person name="Yoon J.-H."/>
        </authorList>
    </citation>
    <scope>NUCLEOTIDE SEQUENCE [LARGE SCALE GENOMIC DNA]</scope>
    <source>
        <strain evidence="2 3">YSTF-M3</strain>
    </source>
</reference>
<dbReference type="RefSeq" id="WP_187564323.1">
    <property type="nucleotide sequence ID" value="NZ_JACGWS010000018.1"/>
</dbReference>
<evidence type="ECO:0000313" key="3">
    <source>
        <dbReference type="Proteomes" id="UP000619238"/>
    </source>
</evidence>
<organism evidence="2 3">
    <name type="scientific">Kordia aestuariivivens</name>
    <dbReference type="NCBI Taxonomy" id="2759037"/>
    <lineage>
        <taxon>Bacteria</taxon>
        <taxon>Pseudomonadati</taxon>
        <taxon>Bacteroidota</taxon>
        <taxon>Flavobacteriia</taxon>
        <taxon>Flavobacteriales</taxon>
        <taxon>Flavobacteriaceae</taxon>
        <taxon>Kordia</taxon>
    </lineage>
</organism>
<keyword evidence="1" id="KW-0472">Membrane</keyword>
<evidence type="ECO:0000256" key="1">
    <source>
        <dbReference type="SAM" id="Phobius"/>
    </source>
</evidence>
<sequence length="190" mass="22341">MFSIIYLLQNILFILIIIGIFRLIFGKAIREYHSNWSTLIDGFKYSSEDFYDKVKKELLSKEIQGISTTYIYRNIGGLTSGQRKYLRVMWKEYEYDICASPFGTGFFISWWLLTKDSLANRLIKRIPFVGNFLADKLYPKTYYKIDTASMFMTYANATVQKIIKDILNEKGVRALTELEKQPVLNNIFKR</sequence>
<keyword evidence="3" id="KW-1185">Reference proteome</keyword>
<dbReference type="Proteomes" id="UP000619238">
    <property type="component" value="Unassembled WGS sequence"/>
</dbReference>
<proteinExistence type="predicted"/>
<protein>
    <submittedName>
        <fullName evidence="2">Uncharacterized protein</fullName>
    </submittedName>
</protein>
<keyword evidence="1" id="KW-1133">Transmembrane helix</keyword>
<gene>
    <name evidence="2" type="ORF">H2O64_21600</name>
</gene>
<dbReference type="EMBL" id="JACGWS010000018">
    <property type="protein sequence ID" value="MBC8757280.1"/>
    <property type="molecule type" value="Genomic_DNA"/>
</dbReference>